<accession>A0A645D1W0</accession>
<dbReference type="AlphaFoldDB" id="A0A645D1W0"/>
<name>A0A645D1W0_9ZZZZ</name>
<evidence type="ECO:0000313" key="1">
    <source>
        <dbReference type="EMBL" id="MPM83103.1"/>
    </source>
</evidence>
<reference evidence="1" key="1">
    <citation type="submission" date="2019-08" db="EMBL/GenBank/DDBJ databases">
        <authorList>
            <person name="Kucharzyk K."/>
            <person name="Murdoch R.W."/>
            <person name="Higgins S."/>
            <person name="Loffler F."/>
        </authorList>
    </citation>
    <scope>NUCLEOTIDE SEQUENCE</scope>
</reference>
<dbReference type="EMBL" id="VSSQ01031989">
    <property type="protein sequence ID" value="MPM83103.1"/>
    <property type="molecule type" value="Genomic_DNA"/>
</dbReference>
<organism evidence="1">
    <name type="scientific">bioreactor metagenome</name>
    <dbReference type="NCBI Taxonomy" id="1076179"/>
    <lineage>
        <taxon>unclassified sequences</taxon>
        <taxon>metagenomes</taxon>
        <taxon>ecological metagenomes</taxon>
    </lineage>
</organism>
<comment type="caution">
    <text evidence="1">The sequence shown here is derived from an EMBL/GenBank/DDBJ whole genome shotgun (WGS) entry which is preliminary data.</text>
</comment>
<proteinExistence type="predicted"/>
<sequence>MWYVLNHYDEIGISEEGSSGKMLHILAQVVGIQGDSLYLRDVIKDDEQEADEALSSLYCYSGYNSSICSILQGSSPTTDGIGVVVYFYARATTYSNNIQLSDLQYRTTGKRAFRVMTETNISTYTVHNWADLTLDTATVHIDPSTITSQEDFGKFKYQWIDTNIVLRTVTPSTDDSTTSSRAGGPLDVSNEYWVKLSGDPVAYTYYAKLAGTSIFCNLRADASLNPQVTPGVFDSNYGTPAFNVTDATQKVFHVTGYLVSYFDKYQIQLANNYQQFSYIQEVLG</sequence>
<gene>
    <name evidence="1" type="ORF">SDC9_130166</name>
</gene>
<protein>
    <submittedName>
        <fullName evidence="1">Uncharacterized protein</fullName>
    </submittedName>
</protein>